<protein>
    <submittedName>
        <fullName evidence="1">Uncharacterized protein</fullName>
    </submittedName>
</protein>
<dbReference type="EMBL" id="JAPDVK010000002">
    <property type="protein sequence ID" value="MCW4128006.1"/>
    <property type="molecule type" value="Genomic_DNA"/>
</dbReference>
<name>A0AAP3BBF0_9BACT</name>
<proteinExistence type="predicted"/>
<evidence type="ECO:0000313" key="1">
    <source>
        <dbReference type="EMBL" id="MCW4128006.1"/>
    </source>
</evidence>
<gene>
    <name evidence="1" type="ORF">ONT16_07020</name>
</gene>
<reference evidence="1" key="1">
    <citation type="submission" date="2022-11" db="EMBL/GenBank/DDBJ databases">
        <title>Genomic repertoires linked with pathogenic potency of arthritogenic Prevotella copri isolated from the gut of rheumatoid arthritis patients.</title>
        <authorList>
            <person name="Nii T."/>
            <person name="Maeda Y."/>
            <person name="Motooka D."/>
            <person name="Naito M."/>
            <person name="Matsumoto Y."/>
            <person name="Ogawa T."/>
            <person name="Oguro-Igashira E."/>
            <person name="Kishikawa T."/>
            <person name="Yamashita M."/>
            <person name="Koizumi S."/>
            <person name="Kurakawa T."/>
            <person name="Okumura R."/>
            <person name="Kayama H."/>
            <person name="Murakami M."/>
            <person name="Sakaguchi T."/>
            <person name="Das B."/>
            <person name="Nakamura S."/>
            <person name="Okada Y."/>
            <person name="Kumanogoh A."/>
            <person name="Takeda K."/>
        </authorList>
    </citation>
    <scope>NUCLEOTIDE SEQUENCE</scope>
    <source>
        <strain evidence="1">F3-75</strain>
    </source>
</reference>
<dbReference type="AlphaFoldDB" id="A0AAP3BBF0"/>
<sequence length="148" mass="17196">MDRLYNNEAIVGCVILLLLNSCDMEMARLSIVVPMIINDKLRNRLSRYTDNTIVENVKQCYADLTLNRIFQELLIIEINSLVMLSQADLLLVTKDKISLTDNGKEIIKEIRKNNSKRLKRILRAYNLILDRVNQVSTEQLYKSLNIKL</sequence>
<dbReference type="Proteomes" id="UP001209344">
    <property type="component" value="Unassembled WGS sequence"/>
</dbReference>
<dbReference type="RefSeq" id="WP_264965885.1">
    <property type="nucleotide sequence ID" value="NZ_JAPDVK010000002.1"/>
</dbReference>
<comment type="caution">
    <text evidence="1">The sequence shown here is derived from an EMBL/GenBank/DDBJ whole genome shotgun (WGS) entry which is preliminary data.</text>
</comment>
<evidence type="ECO:0000313" key="2">
    <source>
        <dbReference type="Proteomes" id="UP001209344"/>
    </source>
</evidence>
<accession>A0AAP3BBF0</accession>
<organism evidence="1 2">
    <name type="scientific">Segatella copri</name>
    <dbReference type="NCBI Taxonomy" id="165179"/>
    <lineage>
        <taxon>Bacteria</taxon>
        <taxon>Pseudomonadati</taxon>
        <taxon>Bacteroidota</taxon>
        <taxon>Bacteroidia</taxon>
        <taxon>Bacteroidales</taxon>
        <taxon>Prevotellaceae</taxon>
        <taxon>Segatella</taxon>
    </lineage>
</organism>